<reference evidence="2" key="1">
    <citation type="submission" date="2023-08" db="EMBL/GenBank/DDBJ databases">
        <authorList>
            <person name="Audoor S."/>
            <person name="Bilcke G."/>
        </authorList>
    </citation>
    <scope>NUCLEOTIDE SEQUENCE</scope>
</reference>
<organism evidence="2 3">
    <name type="scientific">Cylindrotheca closterium</name>
    <dbReference type="NCBI Taxonomy" id="2856"/>
    <lineage>
        <taxon>Eukaryota</taxon>
        <taxon>Sar</taxon>
        <taxon>Stramenopiles</taxon>
        <taxon>Ochrophyta</taxon>
        <taxon>Bacillariophyta</taxon>
        <taxon>Bacillariophyceae</taxon>
        <taxon>Bacillariophycidae</taxon>
        <taxon>Bacillariales</taxon>
        <taxon>Bacillariaceae</taxon>
        <taxon>Cylindrotheca</taxon>
    </lineage>
</organism>
<comment type="caution">
    <text evidence="2">The sequence shown here is derived from an EMBL/GenBank/DDBJ whole genome shotgun (WGS) entry which is preliminary data.</text>
</comment>
<feature type="compositionally biased region" description="Polar residues" evidence="1">
    <location>
        <begin position="711"/>
        <end position="730"/>
    </location>
</feature>
<feature type="region of interest" description="Disordered" evidence="1">
    <location>
        <begin position="854"/>
        <end position="877"/>
    </location>
</feature>
<dbReference type="EMBL" id="CAKOGP040002424">
    <property type="protein sequence ID" value="CAJ1969058.1"/>
    <property type="molecule type" value="Genomic_DNA"/>
</dbReference>
<gene>
    <name evidence="2" type="ORF">CYCCA115_LOCUS23516</name>
</gene>
<accession>A0AAD2GCW2</accession>
<evidence type="ECO:0000313" key="3">
    <source>
        <dbReference type="Proteomes" id="UP001295423"/>
    </source>
</evidence>
<protein>
    <recommendedName>
        <fullName evidence="4">LNR domain-containing protein</fullName>
    </recommendedName>
</protein>
<evidence type="ECO:0000313" key="2">
    <source>
        <dbReference type="EMBL" id="CAJ1969058.1"/>
    </source>
</evidence>
<keyword evidence="3" id="KW-1185">Reference proteome</keyword>
<name>A0AAD2GCW2_9STRA</name>
<dbReference type="Proteomes" id="UP001295423">
    <property type="component" value="Unassembled WGS sequence"/>
</dbReference>
<dbReference type="AlphaFoldDB" id="A0AAD2GCW2"/>
<proteinExistence type="predicted"/>
<feature type="compositionally biased region" description="Pro residues" evidence="1">
    <location>
        <begin position="745"/>
        <end position="762"/>
    </location>
</feature>
<feature type="compositionally biased region" description="Basic and acidic residues" evidence="1">
    <location>
        <begin position="780"/>
        <end position="789"/>
    </location>
</feature>
<evidence type="ECO:0008006" key="4">
    <source>
        <dbReference type="Google" id="ProtNLM"/>
    </source>
</evidence>
<sequence>MKLTTGGLALSLAVGGYSMNSGTISKAIFENKDTLLERREAFAHRRALEVEYLEPTFLTPSSSSSDNLRSNNNQDHRQLDQKSCDVAFFSCIPNDVCVDCFTQLELNNIDWAGVTPDTTCDDVVRFLNNKGHCPNLSGDSKGKEVFCDTFRSCVIWKGFGENDDMVPDEDDEDFVNCTALTECKWPGMHENWIGDGVCHDNLHGCYNTKVCGWDGGDCCEDSCGKTFNANPQLVECGHDGFACRDPTSANCDPSLTKFCPVDPGAGDDVVECGPGEQMYRLMMYDSFGDGWDTTKVTIKLQGNSKTVYSGGLKKGSYGVEQICLSKEPACYSAETGGGVWGIESSWEIKPAREGPAAIAGSGSPNSCQFNVAGAPGCENTCYGRPEYDPTKDPEYMEFKKLETCIENKCLIQLGACKEDSVCQDCFREDLPEHCFNDEAFNAVMDCAICKCTERKIDAFCQAKPSPGANLPDKEKDSDKVEHCTPAENQHGTDAVLWFSQCSDIDQIAEMITEFDQNNFGQLDTFESCAHSFANDANHGGHTALGCMQVLYNTMTNPITDNKNAPKQAISSLARHLYEGGESFCDCAKGASEMCPMCPSFQKFKTLLFESMDACKALDEIDCDAWAEFWQPCKNNLQGKFGSSDFSSKEQCDFAIFNTCGGVGPFPGFRHLDCDKEVSSEAWDFYKTFSKNCKDGMPTPAPASPTVKPVAQPTNAPVTNAPNAQPTSPTQKPYVPSDASPTLKPYVPPDASPTVPYNPPPEAAPTMSPVVNPTPYIPSDQKTDTGGEPKKSSHFFRNFFILCFLGGGGYYVYKKRFATFNFVQYRRRGGNGYNAMYGQESGGYTGESEMFSNLNSSTTFEPPSLPPTPSAMMGTEMT</sequence>
<evidence type="ECO:0000256" key="1">
    <source>
        <dbReference type="SAM" id="MobiDB-lite"/>
    </source>
</evidence>
<feature type="region of interest" description="Disordered" evidence="1">
    <location>
        <begin position="699"/>
        <end position="789"/>
    </location>
</feature>